<dbReference type="SUPFAM" id="SSF46785">
    <property type="entry name" value="Winged helix' DNA-binding domain"/>
    <property type="match status" value="1"/>
</dbReference>
<protein>
    <submittedName>
        <fullName evidence="6">LysR family transcriptional regulator</fullName>
    </submittedName>
</protein>
<dbReference type="InterPro" id="IPR036390">
    <property type="entry name" value="WH_DNA-bd_sf"/>
</dbReference>
<keyword evidence="2" id="KW-0805">Transcription regulation</keyword>
<dbReference type="RefSeq" id="WP_045672379.1">
    <property type="nucleotide sequence ID" value="NZ_CP011058.1"/>
</dbReference>
<name>A0A0D5NNQ9_9BACL</name>
<accession>A0A0D5NNQ9</accession>
<dbReference type="STRING" id="1126833.VN24_23345"/>
<evidence type="ECO:0000256" key="3">
    <source>
        <dbReference type="ARBA" id="ARBA00023125"/>
    </source>
</evidence>
<dbReference type="InterPro" id="IPR000847">
    <property type="entry name" value="LysR_HTH_N"/>
</dbReference>
<evidence type="ECO:0000256" key="2">
    <source>
        <dbReference type="ARBA" id="ARBA00023015"/>
    </source>
</evidence>
<sequence>MESGDLKIFQAVVREGSITKAAAQLGYVQSNVTARIRQLEEKLQIPLFYRLNRGISLTSAGKNLAVYADRILSQLDEAFISTRYSEHPNGPLTLGATDSTAAAHLPDLLKPYLKSYPDVKLSLISGYSNDLMNKVLNYHLDAAFINDPVNHPDLQQILVLEEELVLISEPVEAEPRQLLNKPFLFFGPRCIHRERMVQWLKEENVTSTNIMEFGSLDAIIKGVSCGLGVSVQPKSSVKKLVEEGALHCYPIPEKYRKVKVCFIYRRDMFMTSAMKKFIELLEVTFSLLMR</sequence>
<organism evidence="6 7">
    <name type="scientific">Paenibacillus beijingensis</name>
    <dbReference type="NCBI Taxonomy" id="1126833"/>
    <lineage>
        <taxon>Bacteria</taxon>
        <taxon>Bacillati</taxon>
        <taxon>Bacillota</taxon>
        <taxon>Bacilli</taxon>
        <taxon>Bacillales</taxon>
        <taxon>Paenibacillaceae</taxon>
        <taxon>Paenibacillus</taxon>
    </lineage>
</organism>
<dbReference type="AlphaFoldDB" id="A0A0D5NNQ9"/>
<dbReference type="Proteomes" id="UP000032633">
    <property type="component" value="Chromosome"/>
</dbReference>
<dbReference type="HOGENOM" id="CLU_039613_6_1_9"/>
<evidence type="ECO:0000256" key="1">
    <source>
        <dbReference type="ARBA" id="ARBA00009437"/>
    </source>
</evidence>
<dbReference type="SUPFAM" id="SSF53850">
    <property type="entry name" value="Periplasmic binding protein-like II"/>
    <property type="match status" value="1"/>
</dbReference>
<dbReference type="GO" id="GO:0000976">
    <property type="term" value="F:transcription cis-regulatory region binding"/>
    <property type="evidence" value="ECO:0007669"/>
    <property type="project" value="TreeGrafter"/>
</dbReference>
<evidence type="ECO:0000256" key="4">
    <source>
        <dbReference type="ARBA" id="ARBA00023163"/>
    </source>
</evidence>
<dbReference type="Pfam" id="PF03466">
    <property type="entry name" value="LysR_substrate"/>
    <property type="match status" value="1"/>
</dbReference>
<comment type="similarity">
    <text evidence="1">Belongs to the LysR transcriptional regulatory family.</text>
</comment>
<dbReference type="PATRIC" id="fig|1126833.4.peg.5135"/>
<keyword evidence="4" id="KW-0804">Transcription</keyword>
<dbReference type="OrthoDB" id="8479357at2"/>
<feature type="domain" description="HTH lysR-type" evidence="5">
    <location>
        <begin position="1"/>
        <end position="58"/>
    </location>
</feature>
<evidence type="ECO:0000313" key="6">
    <source>
        <dbReference type="EMBL" id="AJY76954.1"/>
    </source>
</evidence>
<evidence type="ECO:0000313" key="7">
    <source>
        <dbReference type="Proteomes" id="UP000032633"/>
    </source>
</evidence>
<gene>
    <name evidence="6" type="ORF">VN24_23345</name>
</gene>
<keyword evidence="3" id="KW-0238">DNA-binding</keyword>
<dbReference type="PANTHER" id="PTHR30126">
    <property type="entry name" value="HTH-TYPE TRANSCRIPTIONAL REGULATOR"/>
    <property type="match status" value="1"/>
</dbReference>
<dbReference type="Gene3D" id="1.10.10.10">
    <property type="entry name" value="Winged helix-like DNA-binding domain superfamily/Winged helix DNA-binding domain"/>
    <property type="match status" value="1"/>
</dbReference>
<dbReference type="InterPro" id="IPR005119">
    <property type="entry name" value="LysR_subst-bd"/>
</dbReference>
<dbReference type="EMBL" id="CP011058">
    <property type="protein sequence ID" value="AJY76954.1"/>
    <property type="molecule type" value="Genomic_DNA"/>
</dbReference>
<proteinExistence type="inferred from homology"/>
<reference evidence="7" key="2">
    <citation type="submission" date="2015-03" db="EMBL/GenBank/DDBJ databases">
        <title>Genome sequence of Paenibacillus beijingensis strain DSM 24997T.</title>
        <authorList>
            <person name="Kwak Y."/>
            <person name="Shin J.-H."/>
        </authorList>
    </citation>
    <scope>NUCLEOTIDE SEQUENCE [LARGE SCALE GENOMIC DNA]</scope>
    <source>
        <strain evidence="7">DSM 24997</strain>
    </source>
</reference>
<evidence type="ECO:0000259" key="5">
    <source>
        <dbReference type="PROSITE" id="PS50931"/>
    </source>
</evidence>
<keyword evidence="7" id="KW-1185">Reference proteome</keyword>
<dbReference type="GO" id="GO:0003700">
    <property type="term" value="F:DNA-binding transcription factor activity"/>
    <property type="evidence" value="ECO:0007669"/>
    <property type="project" value="InterPro"/>
</dbReference>
<dbReference type="PROSITE" id="PS50931">
    <property type="entry name" value="HTH_LYSR"/>
    <property type="match status" value="1"/>
</dbReference>
<reference evidence="6 7" key="1">
    <citation type="journal article" date="2015" name="J. Biotechnol.">
        <title>Complete genome sequence of Paenibacillus beijingensis 7188(T) (=DSM 24997(T)), a novel rhizobacterium from jujube garden soil.</title>
        <authorList>
            <person name="Kwak Y."/>
            <person name="Shin J.H."/>
        </authorList>
    </citation>
    <scope>NUCLEOTIDE SEQUENCE [LARGE SCALE GENOMIC DNA]</scope>
    <source>
        <strain evidence="6 7">DSM 24997</strain>
    </source>
</reference>
<dbReference type="Gene3D" id="3.40.190.290">
    <property type="match status" value="1"/>
</dbReference>
<dbReference type="InterPro" id="IPR036388">
    <property type="entry name" value="WH-like_DNA-bd_sf"/>
</dbReference>
<dbReference type="PANTHER" id="PTHR30126:SF40">
    <property type="entry name" value="HTH-TYPE TRANSCRIPTIONAL REGULATOR GLTR"/>
    <property type="match status" value="1"/>
</dbReference>
<dbReference type="CDD" id="cd08442">
    <property type="entry name" value="PBP2_YofA_SoxR_like"/>
    <property type="match status" value="1"/>
</dbReference>
<dbReference type="Pfam" id="PF00126">
    <property type="entry name" value="HTH_1"/>
    <property type="match status" value="1"/>
</dbReference>
<dbReference type="KEGG" id="pbj:VN24_23345"/>
<dbReference type="FunFam" id="1.10.10.10:FF:000001">
    <property type="entry name" value="LysR family transcriptional regulator"/>
    <property type="match status" value="1"/>
</dbReference>